<proteinExistence type="predicted"/>
<sequence>MRMTPSLTLLTAAAMAALASPVKRQGVPPTTSEDSGIITAPANNTNAPANTTIPFGVQFAPHDKNVCHGAYSSVDIYILAHQPTTADLNSTFGFSDYLHYFGRYIFANEPGLPPIGTPPPSTLTMPDLGAEYNGESVFLAVVEEINDCPPLDYTDYSIDFRALGYFR</sequence>
<dbReference type="OrthoDB" id="2769307at2759"/>
<feature type="region of interest" description="Disordered" evidence="1">
    <location>
        <begin position="22"/>
        <end position="43"/>
    </location>
</feature>
<comment type="caution">
    <text evidence="3">The sequence shown here is derived from an EMBL/GenBank/DDBJ whole genome shotgun (WGS) entry which is preliminary data.</text>
</comment>
<evidence type="ECO:0000256" key="2">
    <source>
        <dbReference type="SAM" id="SignalP"/>
    </source>
</evidence>
<keyword evidence="2" id="KW-0732">Signal</keyword>
<dbReference type="Proteomes" id="UP000703269">
    <property type="component" value="Unassembled WGS sequence"/>
</dbReference>
<dbReference type="AlphaFoldDB" id="A0A9P3GR58"/>
<accession>A0A9P3GR58</accession>
<gene>
    <name evidence="3" type="ORF">PsYK624_142170</name>
</gene>
<evidence type="ECO:0000313" key="4">
    <source>
        <dbReference type="Proteomes" id="UP000703269"/>
    </source>
</evidence>
<feature type="signal peptide" evidence="2">
    <location>
        <begin position="1"/>
        <end position="19"/>
    </location>
</feature>
<organism evidence="3 4">
    <name type="scientific">Phanerochaete sordida</name>
    <dbReference type="NCBI Taxonomy" id="48140"/>
    <lineage>
        <taxon>Eukaryota</taxon>
        <taxon>Fungi</taxon>
        <taxon>Dikarya</taxon>
        <taxon>Basidiomycota</taxon>
        <taxon>Agaricomycotina</taxon>
        <taxon>Agaricomycetes</taxon>
        <taxon>Polyporales</taxon>
        <taxon>Phanerochaetaceae</taxon>
        <taxon>Phanerochaete</taxon>
    </lineage>
</organism>
<evidence type="ECO:0000256" key="1">
    <source>
        <dbReference type="SAM" id="MobiDB-lite"/>
    </source>
</evidence>
<keyword evidence="4" id="KW-1185">Reference proteome</keyword>
<feature type="chain" id="PRO_5040122198" evidence="2">
    <location>
        <begin position="20"/>
        <end position="167"/>
    </location>
</feature>
<name>A0A9P3GR58_9APHY</name>
<evidence type="ECO:0000313" key="3">
    <source>
        <dbReference type="EMBL" id="GJE97995.1"/>
    </source>
</evidence>
<dbReference type="EMBL" id="BPQB01000080">
    <property type="protein sequence ID" value="GJE97995.1"/>
    <property type="molecule type" value="Genomic_DNA"/>
</dbReference>
<protein>
    <submittedName>
        <fullName evidence="3">Uncharacterized protein</fullName>
    </submittedName>
</protein>
<reference evidence="3 4" key="1">
    <citation type="submission" date="2021-08" db="EMBL/GenBank/DDBJ databases">
        <title>Draft Genome Sequence of Phanerochaete sordida strain YK-624.</title>
        <authorList>
            <person name="Mori T."/>
            <person name="Dohra H."/>
            <person name="Suzuki T."/>
            <person name="Kawagishi H."/>
            <person name="Hirai H."/>
        </authorList>
    </citation>
    <scope>NUCLEOTIDE SEQUENCE [LARGE SCALE GENOMIC DNA]</scope>
    <source>
        <strain evidence="3 4">YK-624</strain>
    </source>
</reference>